<keyword evidence="2 5" id="KW-0812">Transmembrane</keyword>
<feature type="transmembrane region" description="Helical" evidence="5">
    <location>
        <begin position="170"/>
        <end position="192"/>
    </location>
</feature>
<dbReference type="GO" id="GO:0140359">
    <property type="term" value="F:ABC-type transporter activity"/>
    <property type="evidence" value="ECO:0007669"/>
    <property type="project" value="InterPro"/>
</dbReference>
<keyword evidence="3 5" id="KW-1133">Transmembrane helix</keyword>
<dbReference type="Pfam" id="PF12698">
    <property type="entry name" value="ABC2_membrane_3"/>
    <property type="match status" value="1"/>
</dbReference>
<feature type="transmembrane region" description="Helical" evidence="5">
    <location>
        <begin position="218"/>
        <end position="242"/>
    </location>
</feature>
<proteinExistence type="predicted"/>
<feature type="transmembrane region" description="Helical" evidence="5">
    <location>
        <begin position="262"/>
        <end position="284"/>
    </location>
</feature>
<evidence type="ECO:0000259" key="6">
    <source>
        <dbReference type="Pfam" id="PF12698"/>
    </source>
</evidence>
<dbReference type="Proteomes" id="UP000001317">
    <property type="component" value="Chromosome"/>
</dbReference>
<dbReference type="PANTHER" id="PTHR43471:SF3">
    <property type="entry name" value="ABC TRANSPORTER PERMEASE PROTEIN NATB"/>
    <property type="match status" value="1"/>
</dbReference>
<keyword evidence="8" id="KW-1185">Reference proteome</keyword>
<dbReference type="GO" id="GO:0005886">
    <property type="term" value="C:plasma membrane"/>
    <property type="evidence" value="ECO:0007669"/>
    <property type="project" value="UniProtKB-SubCell"/>
</dbReference>
<sequence>MSNKIISMIRKELIDAARDKRSVMAGLYYAMGAPLLMCGMFFLLIGQLTSPEDLNIKIGNAQGAPDLVKFLSSRGISQGDGEDTKDIQLIISDDYAANMAKGLSAEVTLIADASNEKLQISIRRLEKSLQEYSGEMGSLRLIARGIDPRVMQPIKLNVEDKATPDSKAGMILGLATMTMIYAVFISGMNLAIDTSAGERERNSLALLLSHPVSTWEIVIAKITAVTIFAMVGLILTLIVSKFAYAFVPWQELGFAVSVNTNFILMMIVVGAPVAVMAASLQLFVSFMAKSFKEAQSYITIVLMVPMMLAMAASYNIAPETIQWLPVSGQLQALIEFIKGRELPLTQLAVSSAFTLAIALGLAIGMQKSLKSEKIVFGL</sequence>
<evidence type="ECO:0000256" key="3">
    <source>
        <dbReference type="ARBA" id="ARBA00022989"/>
    </source>
</evidence>
<dbReference type="STRING" id="458817.Shal_0060"/>
<dbReference type="PANTHER" id="PTHR43471">
    <property type="entry name" value="ABC TRANSPORTER PERMEASE"/>
    <property type="match status" value="1"/>
</dbReference>
<feature type="domain" description="ABC-2 type transporter transmembrane" evidence="6">
    <location>
        <begin position="32"/>
        <end position="324"/>
    </location>
</feature>
<accession>B0TM43</accession>
<feature type="transmembrane region" description="Helical" evidence="5">
    <location>
        <begin position="296"/>
        <end position="317"/>
    </location>
</feature>
<evidence type="ECO:0000256" key="2">
    <source>
        <dbReference type="ARBA" id="ARBA00022692"/>
    </source>
</evidence>
<organism evidence="7 8">
    <name type="scientific">Shewanella halifaxensis (strain HAW-EB4)</name>
    <dbReference type="NCBI Taxonomy" id="458817"/>
    <lineage>
        <taxon>Bacteria</taxon>
        <taxon>Pseudomonadati</taxon>
        <taxon>Pseudomonadota</taxon>
        <taxon>Gammaproteobacteria</taxon>
        <taxon>Alteromonadales</taxon>
        <taxon>Shewanellaceae</taxon>
        <taxon>Shewanella</taxon>
    </lineage>
</organism>
<protein>
    <submittedName>
        <fullName evidence="7">ABC-2 type transporter</fullName>
    </submittedName>
</protein>
<dbReference type="RefSeq" id="WP_012275193.1">
    <property type="nucleotide sequence ID" value="NC_010334.1"/>
</dbReference>
<comment type="subcellular location">
    <subcellularLocation>
        <location evidence="1">Membrane</location>
        <topology evidence="1">Multi-pass membrane protein</topology>
    </subcellularLocation>
</comment>
<name>B0TM43_SHEHH</name>
<evidence type="ECO:0000256" key="5">
    <source>
        <dbReference type="SAM" id="Phobius"/>
    </source>
</evidence>
<dbReference type="InterPro" id="IPR013525">
    <property type="entry name" value="ABC2_TM"/>
</dbReference>
<evidence type="ECO:0000256" key="1">
    <source>
        <dbReference type="ARBA" id="ARBA00004141"/>
    </source>
</evidence>
<gene>
    <name evidence="7" type="ordered locus">Shal_0060</name>
</gene>
<dbReference type="AlphaFoldDB" id="B0TM43"/>
<keyword evidence="4 5" id="KW-0472">Membrane</keyword>
<dbReference type="KEGG" id="shl:Shal_0060"/>
<dbReference type="OrthoDB" id="5486437at2"/>
<reference evidence="7" key="1">
    <citation type="submission" date="2008-01" db="EMBL/GenBank/DDBJ databases">
        <title>Complete sequence of Shewanella halifaxensis HAW-EB4.</title>
        <authorList>
            <consortium name="US DOE Joint Genome Institute"/>
            <person name="Copeland A."/>
            <person name="Lucas S."/>
            <person name="Lapidus A."/>
            <person name="Glavina del Rio T."/>
            <person name="Dalin E."/>
            <person name="Tice H."/>
            <person name="Bruce D."/>
            <person name="Goodwin L."/>
            <person name="Pitluck S."/>
            <person name="Sims D."/>
            <person name="Brettin T."/>
            <person name="Detter J.C."/>
            <person name="Han C."/>
            <person name="Kuske C.R."/>
            <person name="Schmutz J."/>
            <person name="Larimer F."/>
            <person name="Land M."/>
            <person name="Hauser L."/>
            <person name="Kyrpides N."/>
            <person name="Kim E."/>
            <person name="Zhao J.-S."/>
            <person name="Richardson P."/>
        </authorList>
    </citation>
    <scope>NUCLEOTIDE SEQUENCE [LARGE SCALE GENOMIC DNA]</scope>
    <source>
        <strain evidence="7">HAW-EB4</strain>
    </source>
</reference>
<dbReference type="eggNOG" id="COG1668">
    <property type="taxonomic scope" value="Bacteria"/>
</dbReference>
<feature type="transmembrane region" description="Helical" evidence="5">
    <location>
        <begin position="344"/>
        <end position="363"/>
    </location>
</feature>
<evidence type="ECO:0000313" key="8">
    <source>
        <dbReference type="Proteomes" id="UP000001317"/>
    </source>
</evidence>
<evidence type="ECO:0000256" key="4">
    <source>
        <dbReference type="ARBA" id="ARBA00023136"/>
    </source>
</evidence>
<dbReference type="EMBL" id="CP000931">
    <property type="protein sequence ID" value="ABZ74636.1"/>
    <property type="molecule type" value="Genomic_DNA"/>
</dbReference>
<feature type="transmembrane region" description="Helical" evidence="5">
    <location>
        <begin position="27"/>
        <end position="45"/>
    </location>
</feature>
<evidence type="ECO:0000313" key="7">
    <source>
        <dbReference type="EMBL" id="ABZ74636.1"/>
    </source>
</evidence>
<dbReference type="HOGENOM" id="CLU_022118_2_0_6"/>